<dbReference type="AlphaFoldDB" id="A0AAN8WN45"/>
<comment type="caution">
    <text evidence="3">The sequence shown here is derived from an EMBL/GenBank/DDBJ whole genome shotgun (WGS) entry which is preliminary data.</text>
</comment>
<name>A0AAN8WN45_HALRR</name>
<feature type="compositionally biased region" description="Basic and acidic residues" evidence="2">
    <location>
        <begin position="168"/>
        <end position="182"/>
    </location>
</feature>
<proteinExistence type="inferred from homology"/>
<dbReference type="PANTHER" id="PTHR45688">
    <property type="match status" value="1"/>
</dbReference>
<dbReference type="InterPro" id="IPR015422">
    <property type="entry name" value="PyrdxlP-dep_Trfase_small"/>
</dbReference>
<dbReference type="InterPro" id="IPR015424">
    <property type="entry name" value="PyrdxlP-dep_Trfase"/>
</dbReference>
<dbReference type="Proteomes" id="UP001381693">
    <property type="component" value="Unassembled WGS sequence"/>
</dbReference>
<reference evidence="3 4" key="1">
    <citation type="submission" date="2023-11" db="EMBL/GenBank/DDBJ databases">
        <title>Halocaridina rubra genome assembly.</title>
        <authorList>
            <person name="Smith C."/>
        </authorList>
    </citation>
    <scope>NUCLEOTIDE SEQUENCE [LARGE SCALE GENOMIC DNA]</scope>
    <source>
        <strain evidence="3">EP-1</strain>
        <tissue evidence="3">Whole</tissue>
    </source>
</reference>
<evidence type="ECO:0000313" key="4">
    <source>
        <dbReference type="Proteomes" id="UP001381693"/>
    </source>
</evidence>
<dbReference type="GO" id="GO:0008483">
    <property type="term" value="F:transaminase activity"/>
    <property type="evidence" value="ECO:0007669"/>
    <property type="project" value="InterPro"/>
</dbReference>
<dbReference type="GO" id="GO:0030170">
    <property type="term" value="F:pyridoxal phosphate binding"/>
    <property type="evidence" value="ECO:0007669"/>
    <property type="project" value="InterPro"/>
</dbReference>
<protein>
    <submittedName>
        <fullName evidence="3">Uncharacterized protein</fullName>
    </submittedName>
</protein>
<evidence type="ECO:0000256" key="2">
    <source>
        <dbReference type="SAM" id="MobiDB-lite"/>
    </source>
</evidence>
<dbReference type="InterPro" id="IPR005814">
    <property type="entry name" value="Aminotrans_3"/>
</dbReference>
<sequence>MDAVGCAVLDIIQREQLMNSAASVGDFLKEQLLLLKKKHEYIGDVRGKGLMFGIEIVWNKQSKKPAREIAEQIVYRMKAENIILANEGDDRNILMIIPPMCFSQDNAALVANKLDKVITELPVQKAVKDIVLDLPNLKKNISLDTSILQTKAKKLYETFPANEPDDDSGNRYEEEKEEEMEKPQPGPSSDSPPRKPSFVASKGWFAKFQ</sequence>
<dbReference type="EMBL" id="JAXCGZ010018952">
    <property type="protein sequence ID" value="KAK7067016.1"/>
    <property type="molecule type" value="Genomic_DNA"/>
</dbReference>
<keyword evidence="4" id="KW-1185">Reference proteome</keyword>
<dbReference type="SUPFAM" id="SSF53383">
    <property type="entry name" value="PLP-dependent transferases"/>
    <property type="match status" value="1"/>
</dbReference>
<comment type="similarity">
    <text evidence="1">Belongs to the class-III pyridoxal-phosphate-dependent aminotransferase family.</text>
</comment>
<dbReference type="Gene3D" id="3.90.1150.10">
    <property type="entry name" value="Aspartate Aminotransferase, domain 1"/>
    <property type="match status" value="1"/>
</dbReference>
<dbReference type="Gene3D" id="1.10.10.60">
    <property type="entry name" value="Homeodomain-like"/>
    <property type="match status" value="1"/>
</dbReference>
<accession>A0AAN8WN45</accession>
<dbReference type="GO" id="GO:0005739">
    <property type="term" value="C:mitochondrion"/>
    <property type="evidence" value="ECO:0007669"/>
    <property type="project" value="TreeGrafter"/>
</dbReference>
<feature type="region of interest" description="Disordered" evidence="2">
    <location>
        <begin position="158"/>
        <end position="209"/>
    </location>
</feature>
<dbReference type="PANTHER" id="PTHR45688:SF13">
    <property type="entry name" value="ALANINE--GLYOXYLATE AMINOTRANSFERASE 2-LIKE"/>
    <property type="match status" value="1"/>
</dbReference>
<evidence type="ECO:0000256" key="1">
    <source>
        <dbReference type="ARBA" id="ARBA00008954"/>
    </source>
</evidence>
<organism evidence="3 4">
    <name type="scientific">Halocaridina rubra</name>
    <name type="common">Hawaiian red shrimp</name>
    <dbReference type="NCBI Taxonomy" id="373956"/>
    <lineage>
        <taxon>Eukaryota</taxon>
        <taxon>Metazoa</taxon>
        <taxon>Ecdysozoa</taxon>
        <taxon>Arthropoda</taxon>
        <taxon>Crustacea</taxon>
        <taxon>Multicrustacea</taxon>
        <taxon>Malacostraca</taxon>
        <taxon>Eumalacostraca</taxon>
        <taxon>Eucarida</taxon>
        <taxon>Decapoda</taxon>
        <taxon>Pleocyemata</taxon>
        <taxon>Caridea</taxon>
        <taxon>Atyoidea</taxon>
        <taxon>Atyidae</taxon>
        <taxon>Halocaridina</taxon>
    </lineage>
</organism>
<dbReference type="Pfam" id="PF00202">
    <property type="entry name" value="Aminotran_3"/>
    <property type="match status" value="1"/>
</dbReference>
<evidence type="ECO:0000313" key="3">
    <source>
        <dbReference type="EMBL" id="KAK7067016.1"/>
    </source>
</evidence>
<gene>
    <name evidence="3" type="ORF">SK128_027331</name>
</gene>